<evidence type="ECO:0000259" key="5">
    <source>
        <dbReference type="PROSITE" id="PS50893"/>
    </source>
</evidence>
<dbReference type="InterPro" id="IPR027417">
    <property type="entry name" value="P-loop_NTPase"/>
</dbReference>
<dbReference type="RefSeq" id="WP_218956305.1">
    <property type="nucleotide sequence ID" value="NZ_CAIJCS010000013.1"/>
</dbReference>
<dbReference type="GO" id="GO:0005524">
    <property type="term" value="F:ATP binding"/>
    <property type="evidence" value="ECO:0007669"/>
    <property type="project" value="UniProtKB-KW"/>
</dbReference>
<evidence type="ECO:0000256" key="1">
    <source>
        <dbReference type="ARBA" id="ARBA00005417"/>
    </source>
</evidence>
<dbReference type="InterPro" id="IPR050153">
    <property type="entry name" value="Metal_Ion_Import_ABC"/>
</dbReference>
<name>A0A6V6XZ15_9FIRM</name>
<dbReference type="SMART" id="SM00382">
    <property type="entry name" value="AAA"/>
    <property type="match status" value="1"/>
</dbReference>
<dbReference type="Proteomes" id="UP000586454">
    <property type="component" value="Unassembled WGS sequence"/>
</dbReference>
<sequence>MTSSIEIRDLSFSYDSGQQVLDSINLTIKRGEFAVIIGGNGSGKSTFIKNILGELKPDKGSVRILGRERSGDDYRDVGYVPQMSVVEKIAFPITVMELVVLNLYDEFGFLKYPKKRHKEKAKKVLKKMNLFDYKDRPVNELSGGLKQRSMISRAMVHDPEILILDEPTVGVDKESRARFLETIGHLNREKNLTILMITHDLEEVMRWGGAQSLYEIKDKKLERKEVPHA</sequence>
<dbReference type="EMBL" id="CAIJCS010000013">
    <property type="protein sequence ID" value="CAC9924210.1"/>
    <property type="molecule type" value="Genomic_DNA"/>
</dbReference>
<keyword evidence="4 6" id="KW-0067">ATP-binding</keyword>
<dbReference type="SUPFAM" id="SSF52540">
    <property type="entry name" value="P-loop containing nucleoside triphosphate hydrolases"/>
    <property type="match status" value="1"/>
</dbReference>
<evidence type="ECO:0000313" key="7">
    <source>
        <dbReference type="Proteomes" id="UP000586454"/>
    </source>
</evidence>
<dbReference type="PROSITE" id="PS50893">
    <property type="entry name" value="ABC_TRANSPORTER_2"/>
    <property type="match status" value="1"/>
</dbReference>
<dbReference type="Gene3D" id="3.40.50.300">
    <property type="entry name" value="P-loop containing nucleotide triphosphate hydrolases"/>
    <property type="match status" value="1"/>
</dbReference>
<comment type="caution">
    <text evidence="6">The sequence shown here is derived from an EMBL/GenBank/DDBJ whole genome shotgun (WGS) entry which is preliminary data.</text>
</comment>
<keyword evidence="3" id="KW-0547">Nucleotide-binding</keyword>
<evidence type="ECO:0000256" key="2">
    <source>
        <dbReference type="ARBA" id="ARBA00022448"/>
    </source>
</evidence>
<evidence type="ECO:0000256" key="3">
    <source>
        <dbReference type="ARBA" id="ARBA00022741"/>
    </source>
</evidence>
<proteinExistence type="inferred from homology"/>
<protein>
    <submittedName>
        <fullName evidence="6">ABC transporter, ATP-binding protein</fullName>
    </submittedName>
</protein>
<organism evidence="6 7">
    <name type="scientific">Aedoeadaptatus nemausensis</name>
    <dbReference type="NCBI Taxonomy" id="2582829"/>
    <lineage>
        <taxon>Bacteria</taxon>
        <taxon>Bacillati</taxon>
        <taxon>Bacillota</taxon>
        <taxon>Tissierellia</taxon>
        <taxon>Tissierellales</taxon>
        <taxon>Peptoniphilaceae</taxon>
        <taxon>Aedoeadaptatus</taxon>
    </lineage>
</organism>
<keyword evidence="7" id="KW-1185">Reference proteome</keyword>
<feature type="domain" description="ABC transporter" evidence="5">
    <location>
        <begin position="5"/>
        <end position="226"/>
    </location>
</feature>
<dbReference type="PANTHER" id="PTHR42734:SF17">
    <property type="entry name" value="METAL TRANSPORT SYSTEM ATP-BINDING PROTEIN TM_0124-RELATED"/>
    <property type="match status" value="1"/>
</dbReference>
<reference evidence="6 7" key="1">
    <citation type="submission" date="2020-06" db="EMBL/GenBank/DDBJ databases">
        <authorList>
            <person name="Criscuolo A."/>
        </authorList>
    </citation>
    <scope>NUCLEOTIDE SEQUENCE [LARGE SCALE GENOMIC DNA]</scope>
    <source>
        <strain evidence="6">1804121828</strain>
    </source>
</reference>
<comment type="similarity">
    <text evidence="1">Belongs to the ABC transporter superfamily.</text>
</comment>
<evidence type="ECO:0000313" key="6">
    <source>
        <dbReference type="EMBL" id="CAC9924210.1"/>
    </source>
</evidence>
<keyword evidence="2" id="KW-0813">Transport</keyword>
<dbReference type="InterPro" id="IPR003593">
    <property type="entry name" value="AAA+_ATPase"/>
</dbReference>
<accession>A0A6V6XZ15</accession>
<dbReference type="InterPro" id="IPR003439">
    <property type="entry name" value="ABC_transporter-like_ATP-bd"/>
</dbReference>
<evidence type="ECO:0000256" key="4">
    <source>
        <dbReference type="ARBA" id="ARBA00022840"/>
    </source>
</evidence>
<dbReference type="PANTHER" id="PTHR42734">
    <property type="entry name" value="METAL TRANSPORT SYSTEM ATP-BINDING PROTEIN TM_0124-RELATED"/>
    <property type="match status" value="1"/>
</dbReference>
<dbReference type="AlphaFoldDB" id="A0A6V6XZ15"/>
<dbReference type="Pfam" id="PF00005">
    <property type="entry name" value="ABC_tran"/>
    <property type="match status" value="1"/>
</dbReference>
<gene>
    <name evidence="6" type="ORF">PEPNEM18_00214</name>
</gene>
<dbReference type="GO" id="GO:0016887">
    <property type="term" value="F:ATP hydrolysis activity"/>
    <property type="evidence" value="ECO:0007669"/>
    <property type="project" value="InterPro"/>
</dbReference>